<dbReference type="EMBL" id="AP024086">
    <property type="protein sequence ID" value="BCL59398.1"/>
    <property type="molecule type" value="Genomic_DNA"/>
</dbReference>
<evidence type="ECO:0000256" key="2">
    <source>
        <dbReference type="ARBA" id="ARBA00022741"/>
    </source>
</evidence>
<evidence type="ECO:0000259" key="4">
    <source>
        <dbReference type="PROSITE" id="PS50862"/>
    </source>
</evidence>
<sequence>MLDRTGLHQRNTLFRLLRTFFYERGFLEVDTPVRQPVLIPENTITPVGSDGWFLQTSPELCMKRLLAAGSGNIFQICPCFRKEESGRLHLEEFTLLEWYRLDADYHDLMVDCRELLRFLQTHFPVSSGIPETVLKKIDFSQDWQRLSVAEAFEQFSPISLSEALSNSRFDEVLVECVEPMLGIGTPTFLYDYPLELGTLAKKSESNPEIVERFELYIEGIEFANGFSELTDVTEQRKRFEHELELIRKFDGRVMKMPERFLADLENLGRAAGIALGVDRLYMLLSGKGHVSEAVSFHPCDF</sequence>
<accession>A0A8D5FDQ5</accession>
<protein>
    <submittedName>
        <fullName evidence="5">EF-P lysine aminoacylase GenX</fullName>
    </submittedName>
</protein>
<dbReference type="InterPro" id="IPR004525">
    <property type="entry name" value="EpmA"/>
</dbReference>
<dbReference type="AlphaFoldDB" id="A0A8D5FDQ5"/>
<feature type="domain" description="Aminoacyl-transfer RNA synthetases class-II family profile" evidence="4">
    <location>
        <begin position="1"/>
        <end position="298"/>
    </location>
</feature>
<dbReference type="PANTHER" id="PTHR42918">
    <property type="entry name" value="LYSYL-TRNA SYNTHETASE"/>
    <property type="match status" value="1"/>
</dbReference>
<dbReference type="PROSITE" id="PS50862">
    <property type="entry name" value="AA_TRNA_LIGASE_II"/>
    <property type="match status" value="1"/>
</dbReference>
<dbReference type="Proteomes" id="UP000826725">
    <property type="component" value="Chromosome"/>
</dbReference>
<gene>
    <name evidence="5" type="primary">genX</name>
    <name evidence="5" type="ORF">DGMP_00910</name>
</gene>
<dbReference type="GO" id="GO:0004824">
    <property type="term" value="F:lysine-tRNA ligase activity"/>
    <property type="evidence" value="ECO:0007669"/>
    <property type="project" value="InterPro"/>
</dbReference>
<keyword evidence="6" id="KW-1185">Reference proteome</keyword>
<evidence type="ECO:0000313" key="5">
    <source>
        <dbReference type="EMBL" id="BCL59398.1"/>
    </source>
</evidence>
<evidence type="ECO:0000256" key="1">
    <source>
        <dbReference type="ARBA" id="ARBA00022598"/>
    </source>
</evidence>
<keyword evidence="1" id="KW-0436">Ligase</keyword>
<dbReference type="GO" id="GO:0006430">
    <property type="term" value="P:lysyl-tRNA aminoacylation"/>
    <property type="evidence" value="ECO:0007669"/>
    <property type="project" value="InterPro"/>
</dbReference>
<evidence type="ECO:0000313" key="6">
    <source>
        <dbReference type="Proteomes" id="UP000826725"/>
    </source>
</evidence>
<evidence type="ECO:0000256" key="3">
    <source>
        <dbReference type="ARBA" id="ARBA00022840"/>
    </source>
</evidence>
<dbReference type="KEGG" id="dbk:DGMP_00910"/>
<dbReference type="GO" id="GO:0005829">
    <property type="term" value="C:cytosol"/>
    <property type="evidence" value="ECO:0007669"/>
    <property type="project" value="TreeGrafter"/>
</dbReference>
<organism evidence="5 6">
    <name type="scientific">Desulfomarina profundi</name>
    <dbReference type="NCBI Taxonomy" id="2772557"/>
    <lineage>
        <taxon>Bacteria</taxon>
        <taxon>Pseudomonadati</taxon>
        <taxon>Thermodesulfobacteriota</taxon>
        <taxon>Desulfobulbia</taxon>
        <taxon>Desulfobulbales</taxon>
        <taxon>Desulfobulbaceae</taxon>
        <taxon>Desulfomarina</taxon>
    </lineage>
</organism>
<dbReference type="Pfam" id="PF00152">
    <property type="entry name" value="tRNA-synt_2"/>
    <property type="match status" value="1"/>
</dbReference>
<dbReference type="PANTHER" id="PTHR42918:SF6">
    <property type="entry name" value="ELONGATION FACTOR P--(R)-BETA-LYSINE LIGASE"/>
    <property type="match status" value="1"/>
</dbReference>
<proteinExistence type="predicted"/>
<keyword evidence="3" id="KW-0067">ATP-binding</keyword>
<reference evidence="5" key="1">
    <citation type="submission" date="2020-09" db="EMBL/GenBank/DDBJ databases">
        <title>Desulfogranum mesoprofundum gen. nov., sp. nov., a novel mesophilic, sulfate-reducing chemolithoautotroph isolated from a deep-sea hydrothermal vent chimney in the Suiyo Seamount.</title>
        <authorList>
            <person name="Hashimoto Y."/>
            <person name="Nakagawa S."/>
        </authorList>
    </citation>
    <scope>NUCLEOTIDE SEQUENCE</scope>
    <source>
        <strain evidence="5">KT2</strain>
    </source>
</reference>
<dbReference type="InterPro" id="IPR004364">
    <property type="entry name" value="Aa-tRNA-synt_II"/>
</dbReference>
<dbReference type="InterPro" id="IPR006195">
    <property type="entry name" value="aa-tRNA-synth_II"/>
</dbReference>
<keyword evidence="2" id="KW-0547">Nucleotide-binding</keyword>
<name>A0A8D5FDQ5_9BACT</name>
<dbReference type="GO" id="GO:0005524">
    <property type="term" value="F:ATP binding"/>
    <property type="evidence" value="ECO:0007669"/>
    <property type="project" value="UniProtKB-KW"/>
</dbReference>
<dbReference type="GO" id="GO:0000049">
    <property type="term" value="F:tRNA binding"/>
    <property type="evidence" value="ECO:0007669"/>
    <property type="project" value="TreeGrafter"/>
</dbReference>
<dbReference type="NCBIfam" id="TIGR00462">
    <property type="entry name" value="genX"/>
    <property type="match status" value="1"/>
</dbReference>
<dbReference type="RefSeq" id="WP_228855632.1">
    <property type="nucleotide sequence ID" value="NZ_AP024086.1"/>
</dbReference>